<dbReference type="EMBL" id="AP018930">
    <property type="protein sequence ID" value="BBG25821.1"/>
    <property type="molecule type" value="Genomic_DNA"/>
</dbReference>
<evidence type="ECO:0000313" key="3">
    <source>
        <dbReference type="Proteomes" id="UP000322983"/>
    </source>
</evidence>
<evidence type="ECO:0000313" key="1">
    <source>
        <dbReference type="EMBL" id="BBG23073.1"/>
    </source>
</evidence>
<gene>
    <name evidence="1" type="ORF">IC006_0357</name>
    <name evidence="2" type="ORF">IC007_0326</name>
</gene>
<name>A0A510E008_9CREN</name>
<dbReference type="Gene3D" id="1.25.40.10">
    <property type="entry name" value="Tetratricopeptide repeat domain"/>
    <property type="match status" value="2"/>
</dbReference>
<keyword evidence="3" id="KW-1185">Reference proteome</keyword>
<dbReference type="InterPro" id="IPR019734">
    <property type="entry name" value="TPR_rpt"/>
</dbReference>
<dbReference type="InterPro" id="IPR011990">
    <property type="entry name" value="TPR-like_helical_dom_sf"/>
</dbReference>
<dbReference type="GeneID" id="41716821"/>
<evidence type="ECO:0000313" key="2">
    <source>
        <dbReference type="EMBL" id="BBG25821.1"/>
    </source>
</evidence>
<dbReference type="KEGG" id="step:IC006_0357"/>
<accession>A0A510DSC4</accession>
<dbReference type="OrthoDB" id="383316at2157"/>
<proteinExistence type="predicted"/>
<reference evidence="4" key="1">
    <citation type="submission" date="2018-09" db="EMBL/GenBank/DDBJ databases">
        <title>Complete Genome Sequencing of Sulfolobus sp. JCM 16834.</title>
        <authorList>
            <person name="Kato S."/>
            <person name="Itoh T."/>
            <person name="Ohkuma M."/>
        </authorList>
    </citation>
    <scope>NUCLEOTIDE SEQUENCE [LARGE SCALE GENOMIC DNA]</scope>
    <source>
        <strain evidence="4">IC-007</strain>
    </source>
</reference>
<protein>
    <recommendedName>
        <fullName evidence="5">Beta-barrel assembly-enhancing protease</fullName>
    </recommendedName>
</protein>
<accession>A0A510E008</accession>
<sequence length="273" mass="30967">MDIAYIEDLVYYGKYDVALPLILREEKEEKSAELEFLKGICLRETGDPIGAISCFKEAESMGMENRKRLYHEIAWTYLKMGKREEAIEALKKVEDPEVLVEEAEIFEESGDVNKAEEIVDSLLSSSPSLNAYLKKAQIMVRRGDMDGAIKLLREVKDERADVIANFLEIVSGRSSSMKGNENFLPYVVGLSISYAMRGELDKAEDEAKRAVSLDPYSPLLHTVYGVILLLRGKDGDDELRKGKEWREPSYMKEGISMEGIKFLIDEMMRDLVG</sequence>
<dbReference type="EMBL" id="AP018929">
    <property type="protein sequence ID" value="BBG23073.1"/>
    <property type="molecule type" value="Genomic_DNA"/>
</dbReference>
<organism evidence="2 4">
    <name type="scientific">Sulfuracidifex tepidarius</name>
    <dbReference type="NCBI Taxonomy" id="1294262"/>
    <lineage>
        <taxon>Archaea</taxon>
        <taxon>Thermoproteota</taxon>
        <taxon>Thermoprotei</taxon>
        <taxon>Sulfolobales</taxon>
        <taxon>Sulfolobaceae</taxon>
        <taxon>Sulfuracidifex</taxon>
    </lineage>
</organism>
<evidence type="ECO:0000313" key="4">
    <source>
        <dbReference type="Proteomes" id="UP000325030"/>
    </source>
</evidence>
<evidence type="ECO:0008006" key="5">
    <source>
        <dbReference type="Google" id="ProtNLM"/>
    </source>
</evidence>
<dbReference type="Proteomes" id="UP000322983">
    <property type="component" value="Chromosome"/>
</dbReference>
<dbReference type="Pfam" id="PF13432">
    <property type="entry name" value="TPR_16"/>
    <property type="match status" value="1"/>
</dbReference>
<dbReference type="Pfam" id="PF13181">
    <property type="entry name" value="TPR_8"/>
    <property type="match status" value="1"/>
</dbReference>
<dbReference type="RefSeq" id="WP_054846323.1">
    <property type="nucleotide sequence ID" value="NZ_AP018929.1"/>
</dbReference>
<reference evidence="2 3" key="2">
    <citation type="journal article" date="2020" name="Int. J. Syst. Evol. Microbiol.">
        <title>Sulfuracidifex tepidarius gen. nov., sp. nov. and transfer of Sulfolobus metallicus Huber and Stetter 1992 to the genus Sulfuracidifex as Sulfuracidifex metallicus comb. nov.</title>
        <authorList>
            <person name="Itoh T."/>
            <person name="Miura T."/>
            <person name="Sakai H.D."/>
            <person name="Kato S."/>
            <person name="Ohkuma M."/>
            <person name="Takashina T."/>
        </authorList>
    </citation>
    <scope>NUCLEOTIDE SEQUENCE</scope>
    <source>
        <strain evidence="1 3">IC-006</strain>
        <strain evidence="2">IC-007</strain>
    </source>
</reference>
<dbReference type="AlphaFoldDB" id="A0A510E008"/>
<dbReference type="Proteomes" id="UP000325030">
    <property type="component" value="Chromosome"/>
</dbReference>
<dbReference type="SUPFAM" id="SSF48452">
    <property type="entry name" value="TPR-like"/>
    <property type="match status" value="1"/>
</dbReference>